<reference evidence="3" key="1">
    <citation type="submission" date="2016-10" db="EMBL/GenBank/DDBJ databases">
        <authorList>
            <person name="Varghese N."/>
            <person name="Submissions S."/>
        </authorList>
    </citation>
    <scope>NUCLEOTIDE SEQUENCE [LARGE SCALE GENOMIC DNA]</scope>
    <source>
        <strain evidence="3">DSM 20632</strain>
    </source>
</reference>
<keyword evidence="3" id="KW-1185">Reference proteome</keyword>
<dbReference type="Gene3D" id="3.40.50.720">
    <property type="entry name" value="NAD(P)-binding Rossmann-like Domain"/>
    <property type="match status" value="1"/>
</dbReference>
<organism evidence="2 3">
    <name type="scientific">Corynebacterium mycetoides</name>
    <dbReference type="NCBI Taxonomy" id="38302"/>
    <lineage>
        <taxon>Bacteria</taxon>
        <taxon>Bacillati</taxon>
        <taxon>Actinomycetota</taxon>
        <taxon>Actinomycetes</taxon>
        <taxon>Mycobacteriales</taxon>
        <taxon>Corynebacteriaceae</taxon>
        <taxon>Corynebacterium</taxon>
    </lineage>
</organism>
<protein>
    <recommendedName>
        <fullName evidence="1">CGL2689-like C-terminal domain-containing protein</fullName>
    </recommendedName>
</protein>
<name>A0A1G9P3I7_9CORY</name>
<dbReference type="OrthoDB" id="4400982at2"/>
<dbReference type="Proteomes" id="UP000199350">
    <property type="component" value="Chromosome I"/>
</dbReference>
<dbReference type="STRING" id="38302.SAMN04488535_1295"/>
<evidence type="ECO:0000313" key="3">
    <source>
        <dbReference type="Proteomes" id="UP000199350"/>
    </source>
</evidence>
<dbReference type="InterPro" id="IPR054507">
    <property type="entry name" value="CGL2689-like_C"/>
</dbReference>
<evidence type="ECO:0000259" key="1">
    <source>
        <dbReference type="Pfam" id="PF22242"/>
    </source>
</evidence>
<sequence length="235" mass="25231">MPPRLTIGAVGGEGEFSRALARAGHRVRPLSLDAPEDVANVDLVLLDADDAQWLGEGVDTLAPYVRPRQMVIHTALLEGTQLLDAAETRGAVVMAAHNIFGAHWVTSAADELGETVIGLLIAEIGGTNHPIADTARPVIAAAVQLTAMERTVRWDSFELLRTAVEDADAFEEDYLAARPGTAPAAGPADMERMHRAIAELGTSRLFADIARRHAERTGDAEVELWALSKTDKNCR</sequence>
<gene>
    <name evidence="2" type="ORF">SAMN04488535_1295</name>
</gene>
<dbReference type="Pfam" id="PF22242">
    <property type="entry name" value="6PGD_like"/>
    <property type="match status" value="1"/>
</dbReference>
<accession>A0A1G9P3I7</accession>
<feature type="domain" description="CGL2689-like C-terminal" evidence="1">
    <location>
        <begin position="133"/>
        <end position="228"/>
    </location>
</feature>
<proteinExistence type="predicted"/>
<dbReference type="EMBL" id="LT629700">
    <property type="protein sequence ID" value="SDL93229.1"/>
    <property type="molecule type" value="Genomic_DNA"/>
</dbReference>
<evidence type="ECO:0000313" key="2">
    <source>
        <dbReference type="EMBL" id="SDL93229.1"/>
    </source>
</evidence>
<dbReference type="AlphaFoldDB" id="A0A1G9P3I7"/>
<dbReference type="RefSeq" id="WP_092150238.1">
    <property type="nucleotide sequence ID" value="NZ_LT629700.1"/>
</dbReference>
<dbReference type="Gene3D" id="1.10.1040.40">
    <property type="match status" value="1"/>
</dbReference>